<evidence type="ECO:0000313" key="13">
    <source>
        <dbReference type="Proteomes" id="UP000192343"/>
    </source>
</evidence>
<keyword evidence="3 10" id="KW-0813">Transport</keyword>
<evidence type="ECO:0000256" key="5">
    <source>
        <dbReference type="ARBA" id="ARBA00022692"/>
    </source>
</evidence>
<dbReference type="GO" id="GO:0065002">
    <property type="term" value="P:intracellular protein transmembrane transport"/>
    <property type="evidence" value="ECO:0007669"/>
    <property type="project" value="TreeGrafter"/>
</dbReference>
<dbReference type="NCBIfam" id="TIGR00810">
    <property type="entry name" value="secG"/>
    <property type="match status" value="1"/>
</dbReference>
<comment type="similarity">
    <text evidence="2 10">Belongs to the SecG family.</text>
</comment>
<evidence type="ECO:0000256" key="9">
    <source>
        <dbReference type="ARBA" id="ARBA00023136"/>
    </source>
</evidence>
<evidence type="ECO:0000256" key="1">
    <source>
        <dbReference type="ARBA" id="ARBA00004651"/>
    </source>
</evidence>
<dbReference type="GO" id="GO:0009306">
    <property type="term" value="P:protein secretion"/>
    <property type="evidence" value="ECO:0007669"/>
    <property type="project" value="UniProtKB-UniRule"/>
</dbReference>
<dbReference type="InterPro" id="IPR004692">
    <property type="entry name" value="SecG"/>
</dbReference>
<evidence type="ECO:0000256" key="8">
    <source>
        <dbReference type="ARBA" id="ARBA00023010"/>
    </source>
</evidence>
<dbReference type="STRING" id="1963862.B4O97_03845"/>
<reference evidence="12 13" key="1">
    <citation type="submission" date="2017-03" db="EMBL/GenBank/DDBJ databases">
        <title>Draft Genome sequence of Marispirochaeta sp. strain JC444.</title>
        <authorList>
            <person name="Shivani Y."/>
            <person name="Subhash Y."/>
            <person name="Sasikala C."/>
            <person name="Ramana C."/>
        </authorList>
    </citation>
    <scope>NUCLEOTIDE SEQUENCE [LARGE SCALE GENOMIC DNA]</scope>
    <source>
        <strain evidence="12 13">JC444</strain>
    </source>
</reference>
<dbReference type="GO" id="GO:0005886">
    <property type="term" value="C:plasma membrane"/>
    <property type="evidence" value="ECO:0007669"/>
    <property type="project" value="UniProtKB-SubCell"/>
</dbReference>
<comment type="subcellular location">
    <subcellularLocation>
        <location evidence="1 10">Cell membrane</location>
        <topology evidence="1 10">Multi-pass membrane protein</topology>
    </subcellularLocation>
</comment>
<comment type="caution">
    <text evidence="12">The sequence shown here is derived from an EMBL/GenBank/DDBJ whole genome shotgun (WGS) entry which is preliminary data.</text>
</comment>
<keyword evidence="7 10" id="KW-1133">Transmembrane helix</keyword>
<feature type="transmembrane region" description="Helical" evidence="10">
    <location>
        <begin position="52"/>
        <end position="74"/>
    </location>
</feature>
<feature type="transmembrane region" description="Helical" evidence="10">
    <location>
        <begin position="6"/>
        <end position="25"/>
    </location>
</feature>
<comment type="function">
    <text evidence="10">Involved in protein export. Participates in an early event of protein translocation.</text>
</comment>
<dbReference type="Proteomes" id="UP000192343">
    <property type="component" value="Unassembled WGS sequence"/>
</dbReference>
<evidence type="ECO:0000256" key="7">
    <source>
        <dbReference type="ARBA" id="ARBA00022989"/>
    </source>
</evidence>
<keyword evidence="9 10" id="KW-0472">Membrane</keyword>
<gene>
    <name evidence="12" type="ORF">B4O97_03845</name>
</gene>
<dbReference type="GO" id="GO:0043952">
    <property type="term" value="P:protein transport by the Sec complex"/>
    <property type="evidence" value="ECO:0007669"/>
    <property type="project" value="TreeGrafter"/>
</dbReference>
<accession>A0A1Y1S325</accession>
<dbReference type="GO" id="GO:0015450">
    <property type="term" value="F:protein-transporting ATPase activity"/>
    <property type="evidence" value="ECO:0007669"/>
    <property type="project" value="UniProtKB-UniRule"/>
</dbReference>
<feature type="compositionally biased region" description="Polar residues" evidence="11">
    <location>
        <begin position="94"/>
        <end position="109"/>
    </location>
</feature>
<name>A0A1Y1S325_9SPIO</name>
<keyword evidence="6 10" id="KW-0653">Protein transport</keyword>
<protein>
    <recommendedName>
        <fullName evidence="10">Protein-export membrane protein SecG</fullName>
    </recommendedName>
</protein>
<evidence type="ECO:0000256" key="3">
    <source>
        <dbReference type="ARBA" id="ARBA00022448"/>
    </source>
</evidence>
<keyword evidence="5 10" id="KW-0812">Transmembrane</keyword>
<organism evidence="12 13">
    <name type="scientific">Marispirochaeta aestuarii</name>
    <dbReference type="NCBI Taxonomy" id="1963862"/>
    <lineage>
        <taxon>Bacteria</taxon>
        <taxon>Pseudomonadati</taxon>
        <taxon>Spirochaetota</taxon>
        <taxon>Spirochaetia</taxon>
        <taxon>Spirochaetales</taxon>
        <taxon>Spirochaetaceae</taxon>
        <taxon>Marispirochaeta</taxon>
    </lineage>
</organism>
<dbReference type="OrthoDB" id="371332at2"/>
<evidence type="ECO:0000256" key="6">
    <source>
        <dbReference type="ARBA" id="ARBA00022927"/>
    </source>
</evidence>
<evidence type="ECO:0000256" key="11">
    <source>
        <dbReference type="SAM" id="MobiDB-lite"/>
    </source>
</evidence>
<feature type="region of interest" description="Disordered" evidence="11">
    <location>
        <begin position="94"/>
        <end position="115"/>
    </location>
</feature>
<dbReference type="EMBL" id="MWQY01000003">
    <property type="protein sequence ID" value="ORC37334.1"/>
    <property type="molecule type" value="Genomic_DNA"/>
</dbReference>
<evidence type="ECO:0000256" key="4">
    <source>
        <dbReference type="ARBA" id="ARBA00022475"/>
    </source>
</evidence>
<dbReference type="AlphaFoldDB" id="A0A1Y1S325"/>
<evidence type="ECO:0000313" key="12">
    <source>
        <dbReference type="EMBL" id="ORC37334.1"/>
    </source>
</evidence>
<keyword evidence="8 10" id="KW-0811">Translocation</keyword>
<keyword evidence="4 10" id="KW-1003">Cell membrane</keyword>
<keyword evidence="13" id="KW-1185">Reference proteome</keyword>
<evidence type="ECO:0000256" key="2">
    <source>
        <dbReference type="ARBA" id="ARBA00008445"/>
    </source>
</evidence>
<dbReference type="PANTHER" id="PTHR34182">
    <property type="entry name" value="PROTEIN-EXPORT MEMBRANE PROTEIN SECG"/>
    <property type="match status" value="1"/>
</dbReference>
<sequence length="115" mass="12140">MVIVSVLLMILFVISALLLIFIVLIQDDQGDGLGGMFGGGSSTPFGSRSGNILTRFTSILGVIFMGSAFALAWINVSDTEGDVEGAARRMANDAAQTEWWNQNPDQGGANQDAAE</sequence>
<dbReference type="RefSeq" id="WP_083048505.1">
    <property type="nucleotide sequence ID" value="NZ_CAXXQO010000002.1"/>
</dbReference>
<evidence type="ECO:0000256" key="10">
    <source>
        <dbReference type="RuleBase" id="RU365087"/>
    </source>
</evidence>
<dbReference type="PANTHER" id="PTHR34182:SF1">
    <property type="entry name" value="PROTEIN-EXPORT MEMBRANE PROTEIN SECG"/>
    <property type="match status" value="1"/>
</dbReference>
<dbReference type="PRINTS" id="PR01651">
    <property type="entry name" value="SECGEXPORT"/>
</dbReference>
<proteinExistence type="inferred from homology"/>
<dbReference type="Pfam" id="PF03840">
    <property type="entry name" value="SecG"/>
    <property type="match status" value="1"/>
</dbReference>